<accession>A0A158EX59</accession>
<feature type="region of interest" description="Disordered" evidence="1">
    <location>
        <begin position="1"/>
        <end position="24"/>
    </location>
</feature>
<gene>
    <name evidence="3" type="ORF">AWB64_00473</name>
</gene>
<dbReference type="EMBL" id="FCOC02000001">
    <property type="protein sequence ID" value="SAL12083.1"/>
    <property type="molecule type" value="Genomic_DNA"/>
</dbReference>
<dbReference type="InterPro" id="IPR055245">
    <property type="entry name" value="HTH_proteobacteria"/>
</dbReference>
<evidence type="ECO:0000259" key="2">
    <source>
        <dbReference type="Pfam" id="PF14090"/>
    </source>
</evidence>
<evidence type="ECO:0000313" key="4">
    <source>
        <dbReference type="Proteomes" id="UP000054893"/>
    </source>
</evidence>
<reference evidence="3 4" key="1">
    <citation type="submission" date="2016-01" db="EMBL/GenBank/DDBJ databases">
        <authorList>
            <person name="Oliw E.H."/>
        </authorList>
    </citation>
    <scope>NUCLEOTIDE SEQUENCE [LARGE SCALE GENOMIC DNA]</scope>
    <source>
        <strain evidence="3">LMG 22029</strain>
    </source>
</reference>
<dbReference type="OrthoDB" id="5460933at2"/>
<dbReference type="AlphaFoldDB" id="A0A158EX59"/>
<feature type="domain" description="Winged helix-turn-helix" evidence="2">
    <location>
        <begin position="29"/>
        <end position="95"/>
    </location>
</feature>
<evidence type="ECO:0000256" key="1">
    <source>
        <dbReference type="SAM" id="MobiDB-lite"/>
    </source>
</evidence>
<dbReference type="Proteomes" id="UP000054893">
    <property type="component" value="Unassembled WGS sequence"/>
</dbReference>
<dbReference type="RefSeq" id="WP_075643219.1">
    <property type="nucleotide sequence ID" value="NZ_FCOC02000001.1"/>
</dbReference>
<organism evidence="3 4">
    <name type="scientific">Caballeronia sordidicola</name>
    <name type="common">Burkholderia sordidicola</name>
    <dbReference type="NCBI Taxonomy" id="196367"/>
    <lineage>
        <taxon>Bacteria</taxon>
        <taxon>Pseudomonadati</taxon>
        <taxon>Pseudomonadota</taxon>
        <taxon>Betaproteobacteria</taxon>
        <taxon>Burkholderiales</taxon>
        <taxon>Burkholderiaceae</taxon>
        <taxon>Caballeronia</taxon>
    </lineage>
</organism>
<dbReference type="Pfam" id="PF14090">
    <property type="entry name" value="HTH_39"/>
    <property type="match status" value="1"/>
</dbReference>
<name>A0A158EX59_CABSO</name>
<evidence type="ECO:0000313" key="3">
    <source>
        <dbReference type="EMBL" id="SAL12083.1"/>
    </source>
</evidence>
<protein>
    <recommendedName>
        <fullName evidence="2">Winged helix-turn-helix domain-containing protein</fullName>
    </recommendedName>
</protein>
<proteinExistence type="predicted"/>
<feature type="compositionally biased region" description="Polar residues" evidence="1">
    <location>
        <begin position="11"/>
        <end position="24"/>
    </location>
</feature>
<sequence>MTQKKDHASHNVVSTTTGLDSNANSSAAQRLRVLTYLRSNGSLSTIEARHCIDVMHPAMRVLELRRAGHEVQTVWSNEFTPEGRRHRIARYFLIKEASYAG</sequence>